<dbReference type="Gene3D" id="3.40.50.620">
    <property type="entry name" value="HUPs"/>
    <property type="match status" value="1"/>
</dbReference>
<evidence type="ECO:0000256" key="1">
    <source>
        <dbReference type="SAM" id="Phobius"/>
    </source>
</evidence>
<dbReference type="PANTHER" id="PTHR30336">
    <property type="entry name" value="INNER MEMBRANE PROTEIN, PROBABLE PERMEASE"/>
    <property type="match status" value="1"/>
</dbReference>
<dbReference type="PANTHER" id="PTHR30336:SF4">
    <property type="entry name" value="ENVELOPE BIOGENESIS FACTOR ELYC"/>
    <property type="match status" value="1"/>
</dbReference>
<organism evidence="3 4">
    <name type="scientific">Zhihengliuella halotolerans</name>
    <dbReference type="NCBI Taxonomy" id="370736"/>
    <lineage>
        <taxon>Bacteria</taxon>
        <taxon>Bacillati</taxon>
        <taxon>Actinomycetota</taxon>
        <taxon>Actinomycetes</taxon>
        <taxon>Micrococcales</taxon>
        <taxon>Micrococcaceae</taxon>
        <taxon>Zhihengliuella</taxon>
    </lineage>
</organism>
<keyword evidence="1" id="KW-1133">Transmembrane helix</keyword>
<dbReference type="GO" id="GO:0000270">
    <property type="term" value="P:peptidoglycan metabolic process"/>
    <property type="evidence" value="ECO:0007669"/>
    <property type="project" value="TreeGrafter"/>
</dbReference>
<dbReference type="AlphaFoldDB" id="A0A4Q8AF86"/>
<feature type="transmembrane region" description="Helical" evidence="1">
    <location>
        <begin position="90"/>
        <end position="113"/>
    </location>
</feature>
<dbReference type="InterPro" id="IPR014729">
    <property type="entry name" value="Rossmann-like_a/b/a_fold"/>
</dbReference>
<keyword evidence="4" id="KW-1185">Reference proteome</keyword>
<evidence type="ECO:0000313" key="3">
    <source>
        <dbReference type="EMBL" id="RZU62960.1"/>
    </source>
</evidence>
<dbReference type="RefSeq" id="WP_242607612.1">
    <property type="nucleotide sequence ID" value="NZ_SHLA01000001.1"/>
</dbReference>
<gene>
    <name evidence="3" type="ORF">EV380_2566</name>
</gene>
<dbReference type="InterPro" id="IPR051599">
    <property type="entry name" value="Cell_Envelope_Assoc"/>
</dbReference>
<dbReference type="GO" id="GO:0043164">
    <property type="term" value="P:Gram-negative-bacterium-type cell wall biogenesis"/>
    <property type="evidence" value="ECO:0007669"/>
    <property type="project" value="TreeGrafter"/>
</dbReference>
<feature type="transmembrane region" description="Helical" evidence="1">
    <location>
        <begin position="119"/>
        <end position="147"/>
    </location>
</feature>
<reference evidence="3 4" key="1">
    <citation type="submission" date="2019-02" db="EMBL/GenBank/DDBJ databases">
        <title>Sequencing the genomes of 1000 actinobacteria strains.</title>
        <authorList>
            <person name="Klenk H.-P."/>
        </authorList>
    </citation>
    <scope>NUCLEOTIDE SEQUENCE [LARGE SCALE GENOMIC DNA]</scope>
    <source>
        <strain evidence="3 4">DSM 17364</strain>
    </source>
</reference>
<dbReference type="EMBL" id="SHLA01000001">
    <property type="protein sequence ID" value="RZU62960.1"/>
    <property type="molecule type" value="Genomic_DNA"/>
</dbReference>
<feature type="transmembrane region" description="Helical" evidence="1">
    <location>
        <begin position="28"/>
        <end position="49"/>
    </location>
</feature>
<dbReference type="GO" id="GO:0005886">
    <property type="term" value="C:plasma membrane"/>
    <property type="evidence" value="ECO:0007669"/>
    <property type="project" value="TreeGrafter"/>
</dbReference>
<dbReference type="Pfam" id="PF02698">
    <property type="entry name" value="DUF218"/>
    <property type="match status" value="1"/>
</dbReference>
<comment type="caution">
    <text evidence="3">The sequence shown here is derived from an EMBL/GenBank/DDBJ whole genome shotgun (WGS) entry which is preliminary data.</text>
</comment>
<feature type="transmembrane region" description="Helical" evidence="1">
    <location>
        <begin position="309"/>
        <end position="331"/>
    </location>
</feature>
<proteinExistence type="predicted"/>
<protein>
    <submittedName>
        <fullName evidence="3">Uncharacterized SAM-binding protein YcdF (DUF218 family)</fullName>
    </submittedName>
</protein>
<feature type="transmembrane region" description="Helical" evidence="1">
    <location>
        <begin position="55"/>
        <end position="78"/>
    </location>
</feature>
<name>A0A4Q8AF86_9MICC</name>
<dbReference type="CDD" id="cd06259">
    <property type="entry name" value="YdcF-like"/>
    <property type="match status" value="1"/>
</dbReference>
<sequence length="333" mass="35737">MSSLIVSAALFALYAHWRARDRRMLRNGVVLVAAAWFALNGAMEILSQWLPGFGFVSLAVLLLVPVAVVVLAGFLIANGITMLRREGRRLANLLSLALGCAIVLLPPFAVLLVMTENAFAVGTAALLFFLCSYLGVVFVVVLAYAFAYGRMEPDAPPAAIVVLGSRLIDGSPPPLLRSRLDKALALYNATTPHPLLIPSGGQGPDESRPEGEGMADYLRSAGADAADVVPENAARTTEENLRFSQRIQHDVGREGALVAVTNNYHVLRAALLARRQKLDAEVVGAPTARYYAPSAFLREFVAILVEHKWLHAVLCLPFVAFSALLVVAVLAST</sequence>
<evidence type="ECO:0000313" key="4">
    <source>
        <dbReference type="Proteomes" id="UP000292685"/>
    </source>
</evidence>
<dbReference type="InterPro" id="IPR003848">
    <property type="entry name" value="DUF218"/>
</dbReference>
<accession>A0A4Q8AF86</accession>
<feature type="domain" description="DUF218" evidence="2">
    <location>
        <begin position="159"/>
        <end position="301"/>
    </location>
</feature>
<dbReference type="Proteomes" id="UP000292685">
    <property type="component" value="Unassembled WGS sequence"/>
</dbReference>
<keyword evidence="1" id="KW-0472">Membrane</keyword>
<keyword evidence="1" id="KW-0812">Transmembrane</keyword>
<evidence type="ECO:0000259" key="2">
    <source>
        <dbReference type="Pfam" id="PF02698"/>
    </source>
</evidence>